<evidence type="ECO:0000313" key="2">
    <source>
        <dbReference type="EMBL" id="KAK0525202.1"/>
    </source>
</evidence>
<keyword evidence="1" id="KW-0812">Transmembrane</keyword>
<organism evidence="2 3">
    <name type="scientific">Tilletia horrida</name>
    <dbReference type="NCBI Taxonomy" id="155126"/>
    <lineage>
        <taxon>Eukaryota</taxon>
        <taxon>Fungi</taxon>
        <taxon>Dikarya</taxon>
        <taxon>Basidiomycota</taxon>
        <taxon>Ustilaginomycotina</taxon>
        <taxon>Exobasidiomycetes</taxon>
        <taxon>Tilletiales</taxon>
        <taxon>Tilletiaceae</taxon>
        <taxon>Tilletia</taxon>
    </lineage>
</organism>
<name>A0AAN6JIH5_9BASI</name>
<feature type="transmembrane region" description="Helical" evidence="1">
    <location>
        <begin position="12"/>
        <end position="30"/>
    </location>
</feature>
<reference evidence="2" key="1">
    <citation type="journal article" date="2023" name="PhytoFront">
        <title>Draft Genome Resources of Seven Strains of Tilletia horrida, Causal Agent of Kernel Smut of Rice.</title>
        <authorList>
            <person name="Khanal S."/>
            <person name="Antony Babu S."/>
            <person name="Zhou X.G."/>
        </authorList>
    </citation>
    <scope>NUCLEOTIDE SEQUENCE</scope>
    <source>
        <strain evidence="2">TX3</strain>
    </source>
</reference>
<evidence type="ECO:0000313" key="3">
    <source>
        <dbReference type="Proteomes" id="UP001176521"/>
    </source>
</evidence>
<proteinExistence type="predicted"/>
<gene>
    <name evidence="2" type="ORF">OC842_005582</name>
</gene>
<evidence type="ECO:0000256" key="1">
    <source>
        <dbReference type="SAM" id="Phobius"/>
    </source>
</evidence>
<keyword evidence="3" id="KW-1185">Reference proteome</keyword>
<protein>
    <submittedName>
        <fullName evidence="2">Uncharacterized protein</fullName>
    </submittedName>
</protein>
<dbReference type="PANTHER" id="PTHR39476:SF1">
    <property type="entry name" value="NADH DEHYDROGENASE [UBIQUINONE] 1 BETA SUBCOMPLEX SUBUNIT 4"/>
    <property type="match status" value="1"/>
</dbReference>
<dbReference type="Proteomes" id="UP001176521">
    <property type="component" value="Unassembled WGS sequence"/>
</dbReference>
<dbReference type="EMBL" id="JAPDMQ010000410">
    <property type="protein sequence ID" value="KAK0525202.1"/>
    <property type="molecule type" value="Genomic_DNA"/>
</dbReference>
<sequence length="63" mass="6965">MYQRFRLTAGNARFVVVWGLAIPFGIYALAKATDGTYDWRAKSRADSLLTRAPAPAAEESSEE</sequence>
<keyword evidence="1" id="KW-1133">Transmembrane helix</keyword>
<keyword evidence="1" id="KW-0472">Membrane</keyword>
<dbReference type="PANTHER" id="PTHR39476">
    <property type="entry name" value="NADH:UBIQUINONE OXIDOREDUCTASE 6.6KD SUBUNIT"/>
    <property type="match status" value="1"/>
</dbReference>
<dbReference type="AlphaFoldDB" id="A0AAN6JIH5"/>
<accession>A0AAN6JIH5</accession>
<comment type="caution">
    <text evidence="2">The sequence shown here is derived from an EMBL/GenBank/DDBJ whole genome shotgun (WGS) entry which is preliminary data.</text>
</comment>